<evidence type="ECO:0000256" key="2">
    <source>
        <dbReference type="ARBA" id="ARBA00023315"/>
    </source>
</evidence>
<comment type="caution">
    <text evidence="5">The sequence shown here is derived from an EMBL/GenBank/DDBJ whole genome shotgun (WGS) entry which is preliminary data.</text>
</comment>
<dbReference type="EMBL" id="JABBFX010000002">
    <property type="protein sequence ID" value="NML46258.1"/>
    <property type="molecule type" value="Genomic_DNA"/>
</dbReference>
<evidence type="ECO:0000313" key="6">
    <source>
        <dbReference type="Proteomes" id="UP000541185"/>
    </source>
</evidence>
<dbReference type="GO" id="GO:0016746">
    <property type="term" value="F:acyltransferase activity"/>
    <property type="evidence" value="ECO:0007669"/>
    <property type="project" value="UniProtKB-KW"/>
</dbReference>
<gene>
    <name evidence="5" type="ORF">HHL11_21090</name>
</gene>
<sequence length="555" mass="56732">MAARSRRRRAQPAPRDGRGPSAAPLGKGDGGDHQRGAGLPARHPGRDQRGELLPGLRQPVLGAAGGQAGGAGRAADAGPARAAGGEGRARLDRPRWLRGGDRARRLPAGAQGRAAAAVTAGAEAGADGRLPGPAARHAARRGAAHPRRAGADRALCAGRGHRDLAFAAAAALRPRPLPEPAGAAAEGQARAGREAAAGAGGDVRSHPHAGRRQGHRACRRQGQGPRAPPRSRAYRGSQENAMSAARHENYDRLIARARSLLPVSTAVAHPCDEPSLTGAIEAAALGLIAPLLVGPRDRILGVAEQFGLNLAGLEIVDTPHSHASADEAVRLVREGRAECLMKGSLHTDELMGAVVSREGGLRTARRISHCFVMDVPNHATPLIISDAAINIAPSLEDKVHIVQNAIDLAQALGVPEARVAILSAMETVNPKIPSTVEAAALCKMADRGQITGGILDGPLALDNAIDLQAAAIKKIASPVAGRANVLIVPDLEAGNMLAKSLSFLAGAAAAGIVLGAKVPIILTSRADSVTTRLASCAVASLVAHARRAQPAKALG</sequence>
<evidence type="ECO:0000313" key="5">
    <source>
        <dbReference type="EMBL" id="NML46258.1"/>
    </source>
</evidence>
<keyword evidence="6" id="KW-1185">Reference proteome</keyword>
<dbReference type="Pfam" id="PF01515">
    <property type="entry name" value="PTA_PTB"/>
    <property type="match status" value="1"/>
</dbReference>
<feature type="compositionally biased region" description="Low complexity" evidence="3">
    <location>
        <begin position="124"/>
        <end position="136"/>
    </location>
</feature>
<feature type="compositionally biased region" description="Low complexity" evidence="3">
    <location>
        <begin position="176"/>
        <end position="197"/>
    </location>
</feature>
<keyword evidence="1 5" id="KW-0808">Transferase</keyword>
<feature type="compositionally biased region" description="Basic residues" evidence="3">
    <location>
        <begin position="206"/>
        <end position="219"/>
    </location>
</feature>
<name>A0A848HF78_9BURK</name>
<dbReference type="SUPFAM" id="SSF53659">
    <property type="entry name" value="Isocitrate/Isopropylmalate dehydrogenase-like"/>
    <property type="match status" value="1"/>
</dbReference>
<dbReference type="InterPro" id="IPR050500">
    <property type="entry name" value="Phos_Acetyltrans/Butyryltrans"/>
</dbReference>
<proteinExistence type="predicted"/>
<feature type="compositionally biased region" description="Basic residues" evidence="3">
    <location>
        <begin position="1"/>
        <end position="10"/>
    </location>
</feature>
<evidence type="ECO:0000259" key="4">
    <source>
        <dbReference type="Pfam" id="PF01515"/>
    </source>
</evidence>
<evidence type="ECO:0000256" key="1">
    <source>
        <dbReference type="ARBA" id="ARBA00022679"/>
    </source>
</evidence>
<feature type="compositionally biased region" description="Low complexity" evidence="3">
    <location>
        <begin position="73"/>
        <end position="83"/>
    </location>
</feature>
<protein>
    <submittedName>
        <fullName evidence="5">Bifunctional enoyl-CoA hydratase/phosphate acetyltransferase</fullName>
    </submittedName>
</protein>
<feature type="compositionally biased region" description="Gly residues" evidence="3">
    <location>
        <begin position="63"/>
        <end position="72"/>
    </location>
</feature>
<dbReference type="NCBIfam" id="NF008852">
    <property type="entry name" value="PRK11890.1"/>
    <property type="match status" value="1"/>
</dbReference>
<dbReference type="PANTHER" id="PTHR43356">
    <property type="entry name" value="PHOSPHATE ACETYLTRANSFERASE"/>
    <property type="match status" value="1"/>
</dbReference>
<reference evidence="5 6" key="1">
    <citation type="submission" date="2020-04" db="EMBL/GenBank/DDBJ databases">
        <title>Ramlibacter sp. G-1-2-2 isolated from soil.</title>
        <authorList>
            <person name="Dahal R.H."/>
        </authorList>
    </citation>
    <scope>NUCLEOTIDE SEQUENCE [LARGE SCALE GENOMIC DNA]</scope>
    <source>
        <strain evidence="5 6">G-1-2-2</strain>
    </source>
</reference>
<dbReference type="Proteomes" id="UP000541185">
    <property type="component" value="Unassembled WGS sequence"/>
</dbReference>
<dbReference type="InterPro" id="IPR002505">
    <property type="entry name" value="PTA_PTB"/>
</dbReference>
<organism evidence="5 6">
    <name type="scientific">Ramlibacter agri</name>
    <dbReference type="NCBI Taxonomy" id="2728837"/>
    <lineage>
        <taxon>Bacteria</taxon>
        <taxon>Pseudomonadati</taxon>
        <taxon>Pseudomonadota</taxon>
        <taxon>Betaproteobacteria</taxon>
        <taxon>Burkholderiales</taxon>
        <taxon>Comamonadaceae</taxon>
        <taxon>Ramlibacter</taxon>
    </lineage>
</organism>
<feature type="region of interest" description="Disordered" evidence="3">
    <location>
        <begin position="176"/>
        <end position="242"/>
    </location>
</feature>
<feature type="compositionally biased region" description="Basic residues" evidence="3">
    <location>
        <begin position="137"/>
        <end position="147"/>
    </location>
</feature>
<feature type="region of interest" description="Disordered" evidence="3">
    <location>
        <begin position="1"/>
        <end position="94"/>
    </location>
</feature>
<dbReference type="Gene3D" id="3.40.718.10">
    <property type="entry name" value="Isopropylmalate Dehydrogenase"/>
    <property type="match status" value="1"/>
</dbReference>
<dbReference type="PANTHER" id="PTHR43356:SF2">
    <property type="entry name" value="PHOSPHATE ACETYLTRANSFERASE"/>
    <property type="match status" value="1"/>
</dbReference>
<accession>A0A848HF78</accession>
<evidence type="ECO:0000256" key="3">
    <source>
        <dbReference type="SAM" id="MobiDB-lite"/>
    </source>
</evidence>
<dbReference type="AlphaFoldDB" id="A0A848HF78"/>
<feature type="domain" description="Phosphate acetyl/butaryl transferase" evidence="4">
    <location>
        <begin position="328"/>
        <end position="539"/>
    </location>
</feature>
<keyword evidence="2" id="KW-0012">Acyltransferase</keyword>
<dbReference type="NCBIfam" id="NF006045">
    <property type="entry name" value="PRK08190.1"/>
    <property type="match status" value="1"/>
</dbReference>
<feature type="region of interest" description="Disordered" evidence="3">
    <location>
        <begin position="124"/>
        <end position="147"/>
    </location>
</feature>